<evidence type="ECO:0000313" key="2">
    <source>
        <dbReference type="EMBL" id="KAF3541085.1"/>
    </source>
</evidence>
<protein>
    <submittedName>
        <fullName evidence="2">Uncharacterized protein</fullName>
    </submittedName>
</protein>
<comment type="caution">
    <text evidence="2">The sequence shown here is derived from an EMBL/GenBank/DDBJ whole genome shotgun (WGS) entry which is preliminary data.</text>
</comment>
<gene>
    <name evidence="2" type="ORF">F2Q69_00020568</name>
</gene>
<dbReference type="Proteomes" id="UP000712600">
    <property type="component" value="Unassembled WGS sequence"/>
</dbReference>
<reference evidence="2" key="1">
    <citation type="submission" date="2019-12" db="EMBL/GenBank/DDBJ databases">
        <title>Genome sequencing and annotation of Brassica cretica.</title>
        <authorList>
            <person name="Studholme D.J."/>
            <person name="Sarris P."/>
        </authorList>
    </citation>
    <scope>NUCLEOTIDE SEQUENCE</scope>
    <source>
        <strain evidence="2">PFS-109/04</strain>
        <tissue evidence="2">Leaf</tissue>
    </source>
</reference>
<evidence type="ECO:0000313" key="3">
    <source>
        <dbReference type="Proteomes" id="UP000712600"/>
    </source>
</evidence>
<accession>A0A8S9QBI0</accession>
<dbReference type="AlphaFoldDB" id="A0A8S9QBI0"/>
<sequence>MVISTDDQTTISINLSRVSTISRLFIILRRHNHHRRHRCGLSHPSNRFLSCSQIRYKERTPSQPRKLSVPERRPRRCNR</sequence>
<name>A0A8S9QBI0_BRACR</name>
<organism evidence="2 3">
    <name type="scientific">Brassica cretica</name>
    <name type="common">Mustard</name>
    <dbReference type="NCBI Taxonomy" id="69181"/>
    <lineage>
        <taxon>Eukaryota</taxon>
        <taxon>Viridiplantae</taxon>
        <taxon>Streptophyta</taxon>
        <taxon>Embryophyta</taxon>
        <taxon>Tracheophyta</taxon>
        <taxon>Spermatophyta</taxon>
        <taxon>Magnoliopsida</taxon>
        <taxon>eudicotyledons</taxon>
        <taxon>Gunneridae</taxon>
        <taxon>Pentapetalae</taxon>
        <taxon>rosids</taxon>
        <taxon>malvids</taxon>
        <taxon>Brassicales</taxon>
        <taxon>Brassicaceae</taxon>
        <taxon>Brassiceae</taxon>
        <taxon>Brassica</taxon>
    </lineage>
</organism>
<proteinExistence type="predicted"/>
<evidence type="ECO:0000256" key="1">
    <source>
        <dbReference type="SAM" id="MobiDB-lite"/>
    </source>
</evidence>
<dbReference type="EMBL" id="QGKX02001290">
    <property type="protein sequence ID" value="KAF3541085.1"/>
    <property type="molecule type" value="Genomic_DNA"/>
</dbReference>
<feature type="region of interest" description="Disordered" evidence="1">
    <location>
        <begin position="58"/>
        <end position="79"/>
    </location>
</feature>